<keyword evidence="1" id="KW-0732">Signal</keyword>
<sequence length="222" mass="24703">MNKLLAILLLSSLLSACASGPGRPIDSNDGFIDDFSRLEQFQGKENVLYWLNPQLQQKQYRHIILNPVINLVDNAKHPALVNDSAQYITEQLWREFKQQGLLSNSHADDTITLSMAITHIGLVQKGFSAWDILPARLLIDATKNATGLADAELVVIIEIRVTDSESKQAVAEVVMNLRGDKTHSSSSTVTLETLKPELDLWIKEIANNFEQPLLRHQAAAKP</sequence>
<protein>
    <submittedName>
        <fullName evidence="2">Uncharacterized protein DUF3313</fullName>
    </submittedName>
</protein>
<name>A0A3N2DQI1_9GAMM</name>
<evidence type="ECO:0000313" key="2">
    <source>
        <dbReference type="EMBL" id="ROS02063.1"/>
    </source>
</evidence>
<keyword evidence="3" id="KW-1185">Reference proteome</keyword>
<gene>
    <name evidence="2" type="ORF">EDC56_2513</name>
</gene>
<reference evidence="2 3" key="1">
    <citation type="submission" date="2018-11" db="EMBL/GenBank/DDBJ databases">
        <title>Genomic Encyclopedia of Type Strains, Phase IV (KMG-IV): sequencing the most valuable type-strain genomes for metagenomic binning, comparative biology and taxonomic classification.</title>
        <authorList>
            <person name="Goeker M."/>
        </authorList>
    </citation>
    <scope>NUCLEOTIDE SEQUENCE [LARGE SCALE GENOMIC DNA]</scope>
    <source>
        <strain evidence="2 3">DSM 100316</strain>
    </source>
</reference>
<evidence type="ECO:0000256" key="1">
    <source>
        <dbReference type="SAM" id="SignalP"/>
    </source>
</evidence>
<feature type="signal peptide" evidence="1">
    <location>
        <begin position="1"/>
        <end position="18"/>
    </location>
</feature>
<evidence type="ECO:0000313" key="3">
    <source>
        <dbReference type="Proteomes" id="UP000275394"/>
    </source>
</evidence>
<dbReference type="AlphaFoldDB" id="A0A3N2DQI1"/>
<organism evidence="2 3">
    <name type="scientific">Sinobacterium caligoides</name>
    <dbReference type="NCBI Taxonomy" id="933926"/>
    <lineage>
        <taxon>Bacteria</taxon>
        <taxon>Pseudomonadati</taxon>
        <taxon>Pseudomonadota</taxon>
        <taxon>Gammaproteobacteria</taxon>
        <taxon>Cellvibrionales</taxon>
        <taxon>Spongiibacteraceae</taxon>
        <taxon>Sinobacterium</taxon>
    </lineage>
</organism>
<dbReference type="PROSITE" id="PS51257">
    <property type="entry name" value="PROKAR_LIPOPROTEIN"/>
    <property type="match status" value="1"/>
</dbReference>
<dbReference type="EMBL" id="RKHR01000004">
    <property type="protein sequence ID" value="ROS02063.1"/>
    <property type="molecule type" value="Genomic_DNA"/>
</dbReference>
<feature type="chain" id="PRO_5018154264" evidence="1">
    <location>
        <begin position="19"/>
        <end position="222"/>
    </location>
</feature>
<dbReference type="OrthoDB" id="6398335at2"/>
<dbReference type="Proteomes" id="UP000275394">
    <property type="component" value="Unassembled WGS sequence"/>
</dbReference>
<dbReference type="Pfam" id="PF11769">
    <property type="entry name" value="DUF3313"/>
    <property type="match status" value="1"/>
</dbReference>
<dbReference type="RefSeq" id="WP_123712800.1">
    <property type="nucleotide sequence ID" value="NZ_RKHR01000004.1"/>
</dbReference>
<proteinExistence type="predicted"/>
<accession>A0A3N2DQI1</accession>
<comment type="caution">
    <text evidence="2">The sequence shown here is derived from an EMBL/GenBank/DDBJ whole genome shotgun (WGS) entry which is preliminary data.</text>
</comment>
<dbReference type="InterPro" id="IPR021747">
    <property type="entry name" value="DUF3313"/>
</dbReference>